<keyword evidence="2" id="KW-1185">Reference proteome</keyword>
<comment type="caution">
    <text evidence="1">The sequence shown here is derived from an EMBL/GenBank/DDBJ whole genome shotgun (WGS) entry which is preliminary data.</text>
</comment>
<sequence>MQDLPWFLEKNRLGNELEQVSSPEALIYSSPTMAVYAKSSRNAKAIMWLLKTEEGREPISSVCDIANASGSACPDCNINSWGNQTMTRKMKNVETTNDGVATQVTNANGNNKGYVQDLVMYMVSDDLSVTPMSMVSSITVMNKFLVSKLDVLEERVVDVGMNEERVLDILKASFQTEAILTGIFLSRRIGRKGCKNVGANSPCASA</sequence>
<evidence type="ECO:0000313" key="1">
    <source>
        <dbReference type="EMBL" id="KAI5660094.1"/>
    </source>
</evidence>
<evidence type="ECO:0000313" key="2">
    <source>
        <dbReference type="Proteomes" id="UP001060085"/>
    </source>
</evidence>
<reference evidence="2" key="1">
    <citation type="journal article" date="2023" name="Nat. Plants">
        <title>Single-cell RNA sequencing provides a high-resolution roadmap for understanding the multicellular compartmentation of specialized metabolism.</title>
        <authorList>
            <person name="Sun S."/>
            <person name="Shen X."/>
            <person name="Li Y."/>
            <person name="Li Y."/>
            <person name="Wang S."/>
            <person name="Li R."/>
            <person name="Zhang H."/>
            <person name="Shen G."/>
            <person name="Guo B."/>
            <person name="Wei J."/>
            <person name="Xu J."/>
            <person name="St-Pierre B."/>
            <person name="Chen S."/>
            <person name="Sun C."/>
        </authorList>
    </citation>
    <scope>NUCLEOTIDE SEQUENCE [LARGE SCALE GENOMIC DNA]</scope>
</reference>
<accession>A0ACC0AHK4</accession>
<protein>
    <submittedName>
        <fullName evidence="1">Uncharacterized protein</fullName>
    </submittedName>
</protein>
<proteinExistence type="predicted"/>
<organism evidence="1 2">
    <name type="scientific">Catharanthus roseus</name>
    <name type="common">Madagascar periwinkle</name>
    <name type="synonym">Vinca rosea</name>
    <dbReference type="NCBI Taxonomy" id="4058"/>
    <lineage>
        <taxon>Eukaryota</taxon>
        <taxon>Viridiplantae</taxon>
        <taxon>Streptophyta</taxon>
        <taxon>Embryophyta</taxon>
        <taxon>Tracheophyta</taxon>
        <taxon>Spermatophyta</taxon>
        <taxon>Magnoliopsida</taxon>
        <taxon>eudicotyledons</taxon>
        <taxon>Gunneridae</taxon>
        <taxon>Pentapetalae</taxon>
        <taxon>asterids</taxon>
        <taxon>lamiids</taxon>
        <taxon>Gentianales</taxon>
        <taxon>Apocynaceae</taxon>
        <taxon>Rauvolfioideae</taxon>
        <taxon>Vinceae</taxon>
        <taxon>Catharanthinae</taxon>
        <taxon>Catharanthus</taxon>
    </lineage>
</organism>
<dbReference type="Proteomes" id="UP001060085">
    <property type="component" value="Linkage Group LG06"/>
</dbReference>
<gene>
    <name evidence="1" type="ORF">M9H77_28887</name>
</gene>
<name>A0ACC0AHK4_CATRO</name>
<dbReference type="EMBL" id="CM044706">
    <property type="protein sequence ID" value="KAI5660094.1"/>
    <property type="molecule type" value="Genomic_DNA"/>
</dbReference>